<keyword evidence="1" id="KW-0472">Membrane</keyword>
<evidence type="ECO:0000256" key="1">
    <source>
        <dbReference type="SAM" id="Phobius"/>
    </source>
</evidence>
<reference evidence="3" key="1">
    <citation type="journal article" date="2014" name="Front. Microbiol.">
        <title>High frequency of phylogenetically diverse reductive dehalogenase-homologous genes in deep subseafloor sedimentary metagenomes.</title>
        <authorList>
            <person name="Kawai M."/>
            <person name="Futagami T."/>
            <person name="Toyoda A."/>
            <person name="Takaki Y."/>
            <person name="Nishi S."/>
            <person name="Hori S."/>
            <person name="Arai W."/>
            <person name="Tsubouchi T."/>
            <person name="Morono Y."/>
            <person name="Uchiyama I."/>
            <person name="Ito T."/>
            <person name="Fujiyama A."/>
            <person name="Inagaki F."/>
            <person name="Takami H."/>
        </authorList>
    </citation>
    <scope>NUCLEOTIDE SEQUENCE</scope>
    <source>
        <strain evidence="3">Expedition CK06-06</strain>
    </source>
</reference>
<feature type="domain" description="DUF6250" evidence="2">
    <location>
        <begin position="60"/>
        <end position="132"/>
    </location>
</feature>
<evidence type="ECO:0000259" key="2">
    <source>
        <dbReference type="Pfam" id="PF19763"/>
    </source>
</evidence>
<dbReference type="EMBL" id="BARW01029645">
    <property type="protein sequence ID" value="GAJ11738.1"/>
    <property type="molecule type" value="Genomic_DNA"/>
</dbReference>
<keyword evidence="1" id="KW-0812">Transmembrane</keyword>
<gene>
    <name evidence="3" type="ORF">S12H4_47586</name>
</gene>
<accession>X1U2E3</accession>
<keyword evidence="1" id="KW-1133">Transmembrane helix</keyword>
<comment type="caution">
    <text evidence="3">The sequence shown here is derived from an EMBL/GenBank/DDBJ whole genome shotgun (WGS) entry which is preliminary data.</text>
</comment>
<dbReference type="AlphaFoldDB" id="X1U2E3"/>
<dbReference type="Gene3D" id="2.60.120.200">
    <property type="match status" value="1"/>
</dbReference>
<sequence length="234" mass="26975">MKKRVFIAVIYIGFCVSASTVLAQKKKELVHHDKFINLNNWVVEQMDGGKTSIIDERFDIDDVNGCTAWFKEKLEAPCVITYKAKVIGKGGPNDRISDLNCFWLAKDMENPGDFFRNSEKRGGKYPSVHKYYDIAVTDNGNGIATNASYEHKKGKDPDKKAGIYFLRTSLNEKDERTLWTIYNVIREIEYTFRVLKTDLDLRPIYQPFMLIFPIPVLISLSNVPFLLFTWITAR</sequence>
<organism evidence="3">
    <name type="scientific">marine sediment metagenome</name>
    <dbReference type="NCBI Taxonomy" id="412755"/>
    <lineage>
        <taxon>unclassified sequences</taxon>
        <taxon>metagenomes</taxon>
        <taxon>ecological metagenomes</taxon>
    </lineage>
</organism>
<dbReference type="Pfam" id="PF19763">
    <property type="entry name" value="DUF6250"/>
    <property type="match status" value="1"/>
</dbReference>
<feature type="transmembrane region" description="Helical" evidence="1">
    <location>
        <begin position="208"/>
        <end position="231"/>
    </location>
</feature>
<name>X1U2E3_9ZZZZ</name>
<evidence type="ECO:0000313" key="3">
    <source>
        <dbReference type="EMBL" id="GAJ11738.1"/>
    </source>
</evidence>
<proteinExistence type="predicted"/>
<protein>
    <recommendedName>
        <fullName evidence="2">DUF6250 domain-containing protein</fullName>
    </recommendedName>
</protein>
<dbReference type="InterPro" id="IPR046217">
    <property type="entry name" value="DUF6250"/>
</dbReference>